<dbReference type="AlphaFoldDB" id="A0A3E2VCC8"/>
<keyword evidence="1" id="KW-0472">Membrane</keyword>
<evidence type="ECO:0000313" key="3">
    <source>
        <dbReference type="Proteomes" id="UP000260025"/>
    </source>
</evidence>
<sequence>MITDKHTAVCYSFSEAVDCSPVLTERKLMNIEKKYRIVKISFILVSCLLCIVSYAIGTYISERKEEQRFAKSIRGTYVSADSFTNISLDDEEQLYYLSGTRVSHGKYKKLNEQVFKLLSGSLKGAYIVKDSNGDIIFIEQDTYADRFKKYDNQITIVSE</sequence>
<reference evidence="2 3" key="1">
    <citation type="submission" date="2018-08" db="EMBL/GenBank/DDBJ databases">
        <title>A genome reference for cultivated species of the human gut microbiota.</title>
        <authorList>
            <person name="Zou Y."/>
            <person name="Xue W."/>
            <person name="Luo G."/>
        </authorList>
    </citation>
    <scope>NUCLEOTIDE SEQUENCE [LARGE SCALE GENOMIC DNA]</scope>
    <source>
        <strain evidence="2 3">OF01-2LB</strain>
    </source>
</reference>
<name>A0A3E2VCC8_CLOIN</name>
<proteinExistence type="predicted"/>
<protein>
    <submittedName>
        <fullName evidence="2">Uncharacterized protein</fullName>
    </submittedName>
</protein>
<dbReference type="OrthoDB" id="9899358at2"/>
<evidence type="ECO:0000256" key="1">
    <source>
        <dbReference type="SAM" id="Phobius"/>
    </source>
</evidence>
<dbReference type="Proteomes" id="UP000260025">
    <property type="component" value="Unassembled WGS sequence"/>
</dbReference>
<gene>
    <name evidence="2" type="ORF">DXA38_22185</name>
</gene>
<organism evidence="2 3">
    <name type="scientific">Clostridium innocuum</name>
    <dbReference type="NCBI Taxonomy" id="1522"/>
    <lineage>
        <taxon>Bacteria</taxon>
        <taxon>Bacillati</taxon>
        <taxon>Bacillota</taxon>
        <taxon>Clostridia</taxon>
        <taxon>Eubacteriales</taxon>
        <taxon>Clostridiaceae</taxon>
        <taxon>Clostridium</taxon>
    </lineage>
</organism>
<feature type="transmembrane region" description="Helical" evidence="1">
    <location>
        <begin position="37"/>
        <end position="60"/>
    </location>
</feature>
<keyword evidence="1" id="KW-0812">Transmembrane</keyword>
<accession>A0A3E2VCC8</accession>
<dbReference type="EMBL" id="QVEV01000082">
    <property type="protein sequence ID" value="RGC08232.1"/>
    <property type="molecule type" value="Genomic_DNA"/>
</dbReference>
<evidence type="ECO:0000313" key="2">
    <source>
        <dbReference type="EMBL" id="RGC08232.1"/>
    </source>
</evidence>
<keyword evidence="1" id="KW-1133">Transmembrane helix</keyword>
<comment type="caution">
    <text evidence="2">The sequence shown here is derived from an EMBL/GenBank/DDBJ whole genome shotgun (WGS) entry which is preliminary data.</text>
</comment>